<accession>A0A1H9PKW3</accession>
<evidence type="ECO:0000256" key="5">
    <source>
        <dbReference type="ARBA" id="ARBA00055538"/>
    </source>
</evidence>
<dbReference type="Proteomes" id="UP000199267">
    <property type="component" value="Unassembled WGS sequence"/>
</dbReference>
<dbReference type="FunFam" id="3.40.190.10:FF:000050">
    <property type="entry name" value="Sulfonate ABC transporter substrate-binding protein"/>
    <property type="match status" value="1"/>
</dbReference>
<dbReference type="GO" id="GO:0016020">
    <property type="term" value="C:membrane"/>
    <property type="evidence" value="ECO:0007669"/>
    <property type="project" value="InterPro"/>
</dbReference>
<comment type="subcellular location">
    <subcellularLocation>
        <location evidence="1">Periplasm</location>
    </subcellularLocation>
</comment>
<evidence type="ECO:0000256" key="3">
    <source>
        <dbReference type="ARBA" id="ARBA00022448"/>
    </source>
</evidence>
<feature type="chain" id="PRO_5011525928" description="Putative aliphatic sulfonates-binding protein" evidence="7">
    <location>
        <begin position="25"/>
        <end position="315"/>
    </location>
</feature>
<dbReference type="GO" id="GO:0042626">
    <property type="term" value="F:ATPase-coupled transmembrane transporter activity"/>
    <property type="evidence" value="ECO:0007669"/>
    <property type="project" value="InterPro"/>
</dbReference>
<dbReference type="SMART" id="SM00062">
    <property type="entry name" value="PBPb"/>
    <property type="match status" value="1"/>
</dbReference>
<dbReference type="PANTHER" id="PTHR30024">
    <property type="entry name" value="ALIPHATIC SULFONATES-BINDING PROTEIN-RELATED"/>
    <property type="match status" value="1"/>
</dbReference>
<dbReference type="AlphaFoldDB" id="A0A1H9PKW3"/>
<evidence type="ECO:0000256" key="2">
    <source>
        <dbReference type="ARBA" id="ARBA00010742"/>
    </source>
</evidence>
<dbReference type="InterPro" id="IPR015168">
    <property type="entry name" value="SsuA/THI5"/>
</dbReference>
<evidence type="ECO:0000256" key="4">
    <source>
        <dbReference type="ARBA" id="ARBA00022729"/>
    </source>
</evidence>
<feature type="domain" description="Solute-binding protein family 3/N-terminal" evidence="8">
    <location>
        <begin position="26"/>
        <end position="243"/>
    </location>
</feature>
<evidence type="ECO:0000256" key="1">
    <source>
        <dbReference type="ARBA" id="ARBA00004418"/>
    </source>
</evidence>
<protein>
    <recommendedName>
        <fullName evidence="6">Putative aliphatic sulfonates-binding protein</fullName>
    </recommendedName>
</protein>
<feature type="signal peptide" evidence="7">
    <location>
        <begin position="1"/>
        <end position="24"/>
    </location>
</feature>
<dbReference type="SUPFAM" id="SSF53850">
    <property type="entry name" value="Periplasmic binding protein-like II"/>
    <property type="match status" value="1"/>
</dbReference>
<organism evidence="9 10">
    <name type="scientific">Azotobacter beijerinckii</name>
    <dbReference type="NCBI Taxonomy" id="170623"/>
    <lineage>
        <taxon>Bacteria</taxon>
        <taxon>Pseudomonadati</taxon>
        <taxon>Pseudomonadota</taxon>
        <taxon>Gammaproteobacteria</taxon>
        <taxon>Pseudomonadales</taxon>
        <taxon>Pseudomonadaceae</taxon>
        <taxon>Azotobacter</taxon>
    </lineage>
</organism>
<keyword evidence="4 7" id="KW-0732">Signal</keyword>
<dbReference type="Gene3D" id="3.40.190.10">
    <property type="entry name" value="Periplasmic binding protein-like II"/>
    <property type="match status" value="2"/>
</dbReference>
<evidence type="ECO:0000313" key="10">
    <source>
        <dbReference type="Proteomes" id="UP000199267"/>
    </source>
</evidence>
<dbReference type="Pfam" id="PF09084">
    <property type="entry name" value="NMT1"/>
    <property type="match status" value="1"/>
</dbReference>
<reference evidence="9 10" key="1">
    <citation type="submission" date="2016-10" db="EMBL/GenBank/DDBJ databases">
        <authorList>
            <person name="de Groot N.N."/>
        </authorList>
    </citation>
    <scope>NUCLEOTIDE SEQUENCE [LARGE SCALE GENOMIC DNA]</scope>
    <source>
        <strain evidence="9 10">DSM 378</strain>
    </source>
</reference>
<evidence type="ECO:0000256" key="7">
    <source>
        <dbReference type="SAM" id="SignalP"/>
    </source>
</evidence>
<dbReference type="PANTHER" id="PTHR30024:SF42">
    <property type="entry name" value="ALIPHATIC SULFONATES-BINDING PROTEIN-RELATED"/>
    <property type="match status" value="1"/>
</dbReference>
<sequence>MKTIPRHLCGLLLAAGFCLGTAQAETLDISYQRSSTLLILLKRNGALEERLKPLGFDIEWHEFSAGLLSALNAGSVDLHADVADAFALFTQAADAPLTYYAKEDSSPSAQAILVAKDSPIQSVADLKGRKVAVTKGSGSHYLLLSALQKAGLGIGDIQPHYLDGPDALAAFVNGTVDALSIWDPFLSAQERGGKVRVLADGRDGVAAYYRFYLATSSFAERHPEVLEIVFDELRKTGQWIKANPREAAQILAPLWGNLPPETVEQANGHRSYAVVPVRRDELVEQQRIADLYRDAGIIPKPLDVRDIRIWPADGQ</sequence>
<comment type="similarity">
    <text evidence="2">Belongs to the bacterial solute-binding protein SsuA/TauA family.</text>
</comment>
<name>A0A1H9PKW3_9GAMM</name>
<dbReference type="NCBIfam" id="TIGR01728">
    <property type="entry name" value="SsuA_fam"/>
    <property type="match status" value="1"/>
</dbReference>
<evidence type="ECO:0000256" key="6">
    <source>
        <dbReference type="ARBA" id="ARBA00070228"/>
    </source>
</evidence>
<dbReference type="EMBL" id="FOFJ01000055">
    <property type="protein sequence ID" value="SER48834.1"/>
    <property type="molecule type" value="Genomic_DNA"/>
</dbReference>
<gene>
    <name evidence="9" type="ORF">SAMN04244573_03722</name>
</gene>
<dbReference type="InterPro" id="IPR010067">
    <property type="entry name" value="ABC_SsuA_sub-bd"/>
</dbReference>
<comment type="function">
    <text evidence="5">Part of a binding-protein-dependent transport system for aliphatic sulfonates. Putative binding protein.</text>
</comment>
<evidence type="ECO:0000259" key="8">
    <source>
        <dbReference type="SMART" id="SM00062"/>
    </source>
</evidence>
<keyword evidence="3" id="KW-0813">Transport</keyword>
<dbReference type="InterPro" id="IPR001638">
    <property type="entry name" value="Solute-binding_3/MltF_N"/>
</dbReference>
<dbReference type="RefSeq" id="WP_090624542.1">
    <property type="nucleotide sequence ID" value="NZ_FOFJ01000055.1"/>
</dbReference>
<evidence type="ECO:0000313" key="9">
    <source>
        <dbReference type="EMBL" id="SER48834.1"/>
    </source>
</evidence>
<proteinExistence type="inferred from homology"/>
<dbReference type="GO" id="GO:0042597">
    <property type="term" value="C:periplasmic space"/>
    <property type="evidence" value="ECO:0007669"/>
    <property type="project" value="UniProtKB-SubCell"/>
</dbReference>